<name>A0AAJ0M380_9PEZI</name>
<keyword evidence="3" id="KW-1185">Reference proteome</keyword>
<accession>A0AAJ0M380</accession>
<sequence>MGLLDFFSRKAGNKGKTNVALKPPVCDSAAARSLPAPAGDHKPARRPYYVGTLQGGRPDFTQSQLSFDTVSEDERSAPAPRVPVFPGESVERPSTAPGTRPPSTLFRHCDLREKTDGRRRGPPLSLRMARPETPAAGFRPGSRGSIATPANVFRRGSEQSGAPSLRSAGGKTFKDILDAQSEIRPADFRERVRAAGTRDYGEDVAERNLSRTGPDIAADHVRTFQADIGIEPLRSSSQQNLHGHMSPETSLLLSSETGRREAVERRRSFSTFIHLSSDHSWKSPSALRLPEVAPAPAVRTERLPRDSVELAKKRADASATEHVIGYGSPPKAAALHSATRSRRSSTVASAASVARKHHSLYTLRSSVSSSVLSRDTMIHPTPLSYPHRAIPRHQADQELAEDSTGSVHSMLSEDNDGLQIDPPSVETMFTTTQRTNFTFGDGEAVPPPSSQNCPLFSNPKDPYDTSITLPDRTMGRTASLRTRRNRPLSTSSDAPTATDSFVTAASHPFHSPPPSLGTADTLVDLDASVGAASPRPKTPGSIHHGDMIYVYSNSKSRLERGKGQDRGKSPETVDTFNIDDYLSTDTEADSVATTPNRRPTAEGEEDLLFNDAGYGASGMQLPGLPDPFPVSPSFFSADANEEGVIKDGGDDKINLLYMARLYGLEAGYWDYGIGVRSDESLVGTREHRLMDEQCERRRRTRRFVLDTAADDEDESRSGPEWDLGWRGRERRVGLGLGREVDDDDDDGYDADFIDDNWEEHVEGEQRRSPRQHMRKRTRRLSALYRVDDDQMNEEQSRINQSWSQQDARPEQQQSDTAAEVADKVDIADAARLRKEAKRARRLAGMPSLARLRRQARMSMPELRLE</sequence>
<evidence type="ECO:0000256" key="1">
    <source>
        <dbReference type="SAM" id="MobiDB-lite"/>
    </source>
</evidence>
<feature type="compositionally biased region" description="Low complexity" evidence="1">
    <location>
        <begin position="489"/>
        <end position="498"/>
    </location>
</feature>
<feature type="region of interest" description="Disordered" evidence="1">
    <location>
        <begin position="237"/>
        <end position="256"/>
    </location>
</feature>
<reference evidence="2" key="2">
    <citation type="submission" date="2023-06" db="EMBL/GenBank/DDBJ databases">
        <authorList>
            <consortium name="Lawrence Berkeley National Laboratory"/>
            <person name="Mondo S.J."/>
            <person name="Hensen N."/>
            <person name="Bonometti L."/>
            <person name="Westerberg I."/>
            <person name="Brannstrom I.O."/>
            <person name="Guillou S."/>
            <person name="Cros-Aarteil S."/>
            <person name="Calhoun S."/>
            <person name="Haridas S."/>
            <person name="Kuo A."/>
            <person name="Pangilinan J."/>
            <person name="Riley R."/>
            <person name="Labutti K."/>
            <person name="Andreopoulos B."/>
            <person name="Lipzen A."/>
            <person name="Chen C."/>
            <person name="Yanf M."/>
            <person name="Daum C."/>
            <person name="Ng V."/>
            <person name="Clum A."/>
            <person name="Steindorff A."/>
            <person name="Ohm R."/>
            <person name="Martin F."/>
            <person name="Silar P."/>
            <person name="Natvig D."/>
            <person name="Lalanne C."/>
            <person name="Gautier V."/>
            <person name="Ament-Velasquez S.L."/>
            <person name="Kruys A."/>
            <person name="Hutchinson M.I."/>
            <person name="Powell A.J."/>
            <person name="Barry K."/>
            <person name="Miller A.N."/>
            <person name="Grigoriev I.V."/>
            <person name="Debuchy R."/>
            <person name="Gladieux P."/>
            <person name="Thoren M.H."/>
            <person name="Johannesson H."/>
        </authorList>
    </citation>
    <scope>NUCLEOTIDE SEQUENCE</scope>
    <source>
        <strain evidence="2">CBS 333.67</strain>
    </source>
</reference>
<feature type="region of interest" description="Disordered" evidence="1">
    <location>
        <begin position="785"/>
        <end position="821"/>
    </location>
</feature>
<feature type="compositionally biased region" description="Polar residues" evidence="1">
    <location>
        <begin position="797"/>
        <end position="816"/>
    </location>
</feature>
<feature type="region of interest" description="Disordered" evidence="1">
    <location>
        <begin position="837"/>
        <end position="865"/>
    </location>
</feature>
<reference evidence="2" key="1">
    <citation type="journal article" date="2023" name="Mol. Phylogenet. Evol.">
        <title>Genome-scale phylogeny and comparative genomics of the fungal order Sordariales.</title>
        <authorList>
            <person name="Hensen N."/>
            <person name="Bonometti L."/>
            <person name="Westerberg I."/>
            <person name="Brannstrom I.O."/>
            <person name="Guillou S."/>
            <person name="Cros-Aarteil S."/>
            <person name="Calhoun S."/>
            <person name="Haridas S."/>
            <person name="Kuo A."/>
            <person name="Mondo S."/>
            <person name="Pangilinan J."/>
            <person name="Riley R."/>
            <person name="LaButti K."/>
            <person name="Andreopoulos B."/>
            <person name="Lipzen A."/>
            <person name="Chen C."/>
            <person name="Yan M."/>
            <person name="Daum C."/>
            <person name="Ng V."/>
            <person name="Clum A."/>
            <person name="Steindorff A."/>
            <person name="Ohm R.A."/>
            <person name="Martin F."/>
            <person name="Silar P."/>
            <person name="Natvig D.O."/>
            <person name="Lalanne C."/>
            <person name="Gautier V."/>
            <person name="Ament-Velasquez S.L."/>
            <person name="Kruys A."/>
            <person name="Hutchinson M.I."/>
            <person name="Powell A.J."/>
            <person name="Barry K."/>
            <person name="Miller A.N."/>
            <person name="Grigoriev I.V."/>
            <person name="Debuchy R."/>
            <person name="Gladieux P."/>
            <person name="Hiltunen Thoren M."/>
            <person name="Johannesson H."/>
        </authorList>
    </citation>
    <scope>NUCLEOTIDE SEQUENCE</scope>
    <source>
        <strain evidence="2">CBS 333.67</strain>
    </source>
</reference>
<feature type="region of interest" description="Disordered" evidence="1">
    <location>
        <begin position="438"/>
        <end position="498"/>
    </location>
</feature>
<feature type="compositionally biased region" description="Basic and acidic residues" evidence="1">
    <location>
        <begin position="556"/>
        <end position="571"/>
    </location>
</feature>
<feature type="region of interest" description="Disordered" evidence="1">
    <location>
        <begin position="30"/>
        <end position="145"/>
    </location>
</feature>
<evidence type="ECO:0000313" key="2">
    <source>
        <dbReference type="EMBL" id="KAK3307084.1"/>
    </source>
</evidence>
<feature type="compositionally biased region" description="Basic and acidic residues" evidence="1">
    <location>
        <begin position="107"/>
        <end position="119"/>
    </location>
</feature>
<proteinExistence type="predicted"/>
<organism evidence="2 3">
    <name type="scientific">Chaetomium strumarium</name>
    <dbReference type="NCBI Taxonomy" id="1170767"/>
    <lineage>
        <taxon>Eukaryota</taxon>
        <taxon>Fungi</taxon>
        <taxon>Dikarya</taxon>
        <taxon>Ascomycota</taxon>
        <taxon>Pezizomycotina</taxon>
        <taxon>Sordariomycetes</taxon>
        <taxon>Sordariomycetidae</taxon>
        <taxon>Sordariales</taxon>
        <taxon>Chaetomiaceae</taxon>
        <taxon>Chaetomium</taxon>
    </lineage>
</organism>
<dbReference type="RefSeq" id="XP_062722864.1">
    <property type="nucleotide sequence ID" value="XM_062862144.1"/>
</dbReference>
<dbReference type="AlphaFoldDB" id="A0AAJ0M380"/>
<comment type="caution">
    <text evidence="2">The sequence shown here is derived from an EMBL/GenBank/DDBJ whole genome shotgun (WGS) entry which is preliminary data.</text>
</comment>
<dbReference type="Proteomes" id="UP001273166">
    <property type="component" value="Unassembled WGS sequence"/>
</dbReference>
<protein>
    <submittedName>
        <fullName evidence="2">Uncharacterized protein</fullName>
    </submittedName>
</protein>
<feature type="compositionally biased region" description="Polar residues" evidence="1">
    <location>
        <begin position="60"/>
        <end position="69"/>
    </location>
</feature>
<dbReference type="EMBL" id="JAUDZG010000003">
    <property type="protein sequence ID" value="KAK3307084.1"/>
    <property type="molecule type" value="Genomic_DNA"/>
</dbReference>
<feature type="region of interest" description="Disordered" evidence="1">
    <location>
        <begin position="556"/>
        <end position="604"/>
    </location>
</feature>
<gene>
    <name evidence="2" type="ORF">B0T15DRAFT_164151</name>
</gene>
<evidence type="ECO:0000313" key="3">
    <source>
        <dbReference type="Proteomes" id="UP001273166"/>
    </source>
</evidence>
<dbReference type="GeneID" id="87880973"/>